<proteinExistence type="inferred from homology"/>
<gene>
    <name evidence="7" type="ORF">DK846_02800</name>
</gene>
<evidence type="ECO:0000256" key="3">
    <source>
        <dbReference type="ARBA" id="ARBA00022630"/>
    </source>
</evidence>
<dbReference type="InterPro" id="IPR029479">
    <property type="entry name" value="Nitroreductase"/>
</dbReference>
<feature type="domain" description="4Fe-4S ferredoxin-type" evidence="6">
    <location>
        <begin position="5"/>
        <end position="34"/>
    </location>
</feature>
<dbReference type="EMBL" id="QGMY01000002">
    <property type="protein sequence ID" value="PWR74102.1"/>
    <property type="molecule type" value="Genomic_DNA"/>
</dbReference>
<dbReference type="Proteomes" id="UP000245657">
    <property type="component" value="Unassembled WGS sequence"/>
</dbReference>
<dbReference type="InterPro" id="IPR017896">
    <property type="entry name" value="4Fe4S_Fe-S-bd"/>
</dbReference>
<evidence type="ECO:0000256" key="2">
    <source>
        <dbReference type="ARBA" id="ARBA00007118"/>
    </source>
</evidence>
<dbReference type="RefSeq" id="WP_109967381.1">
    <property type="nucleotide sequence ID" value="NZ_CP176093.1"/>
</dbReference>
<comment type="cofactor">
    <cofactor evidence="1">
        <name>FMN</name>
        <dbReference type="ChEBI" id="CHEBI:58210"/>
    </cofactor>
</comment>
<keyword evidence="8" id="KW-1185">Reference proteome</keyword>
<dbReference type="Gene3D" id="3.40.109.10">
    <property type="entry name" value="NADH Oxidase"/>
    <property type="match status" value="1"/>
</dbReference>
<evidence type="ECO:0000313" key="7">
    <source>
        <dbReference type="EMBL" id="PWR74102.1"/>
    </source>
</evidence>
<evidence type="ECO:0000259" key="6">
    <source>
        <dbReference type="PROSITE" id="PS51379"/>
    </source>
</evidence>
<sequence>MMNVTDIRINTNFCNGCAICAGVCAYGILDLGSEKKAMVKPGAEKFCSNCGLCEAICPKGAIQVNYENAGRVPDFSTERCPTTREMGLLITTRRSVRDYKKMSVPKEIFEEIFDIIRYAPTGMNGQSVHWIVISEPDEVAALVSRVIDWARMVIKTQPESVIAPILPVFVSAYDQGIDKICHGAPHVVIAHSPAENPVGFVDAIIAMTHLDLIAPSFGLGTCWAGIVQGALATSPTIRESIGIPENHAPHYAMMIGYPKYTFKRAPKRNSPKITWK</sequence>
<dbReference type="AlphaFoldDB" id="A0A2V2N1X0"/>
<evidence type="ECO:0000313" key="8">
    <source>
        <dbReference type="Proteomes" id="UP000245657"/>
    </source>
</evidence>
<dbReference type="PANTHER" id="PTHR43673:SF2">
    <property type="entry name" value="NITROREDUCTASE"/>
    <property type="match status" value="1"/>
</dbReference>
<keyword evidence="5" id="KW-0560">Oxidoreductase</keyword>
<evidence type="ECO:0000256" key="1">
    <source>
        <dbReference type="ARBA" id="ARBA00001917"/>
    </source>
</evidence>
<dbReference type="SUPFAM" id="SSF54862">
    <property type="entry name" value="4Fe-4S ferredoxins"/>
    <property type="match status" value="1"/>
</dbReference>
<dbReference type="Pfam" id="PF13187">
    <property type="entry name" value="Fer4_9"/>
    <property type="match status" value="1"/>
</dbReference>
<dbReference type="PANTHER" id="PTHR43673">
    <property type="entry name" value="NAD(P)H NITROREDUCTASE YDGI-RELATED"/>
    <property type="match status" value="1"/>
</dbReference>
<dbReference type="SUPFAM" id="SSF55469">
    <property type="entry name" value="FMN-dependent nitroreductase-like"/>
    <property type="match status" value="1"/>
</dbReference>
<feature type="domain" description="4Fe-4S ferredoxin-type" evidence="6">
    <location>
        <begin position="35"/>
        <end position="67"/>
    </location>
</feature>
<name>A0A2V2N1X0_9EURY</name>
<reference evidence="7 8" key="1">
    <citation type="submission" date="2018-05" db="EMBL/GenBank/DDBJ databases">
        <title>Draft genome of Methanospirillum lacunae Ki8-1.</title>
        <authorList>
            <person name="Dueholm M.S."/>
            <person name="Nielsen P.H."/>
            <person name="Bakmann L.F."/>
            <person name="Otzen D.E."/>
        </authorList>
    </citation>
    <scope>NUCLEOTIDE SEQUENCE [LARGE SCALE GENOMIC DNA]</scope>
    <source>
        <strain evidence="7 8">Ki8-1</strain>
    </source>
</reference>
<evidence type="ECO:0000256" key="5">
    <source>
        <dbReference type="ARBA" id="ARBA00023002"/>
    </source>
</evidence>
<dbReference type="CDD" id="cd02143">
    <property type="entry name" value="nitroreductase_FeS-like"/>
    <property type="match status" value="1"/>
</dbReference>
<comment type="similarity">
    <text evidence="2">Belongs to the nitroreductase family.</text>
</comment>
<keyword evidence="3" id="KW-0285">Flavoprotein</keyword>
<protein>
    <submittedName>
        <fullName evidence="7">Nitroreductase</fullName>
    </submittedName>
</protein>
<dbReference type="InterPro" id="IPR000415">
    <property type="entry name" value="Nitroreductase-like"/>
</dbReference>
<dbReference type="PROSITE" id="PS51379">
    <property type="entry name" value="4FE4S_FER_2"/>
    <property type="match status" value="2"/>
</dbReference>
<dbReference type="GeneID" id="97549465"/>
<accession>A0A2V2N1X0</accession>
<dbReference type="Pfam" id="PF00881">
    <property type="entry name" value="Nitroreductase"/>
    <property type="match status" value="1"/>
</dbReference>
<dbReference type="Gene3D" id="3.30.70.20">
    <property type="match status" value="1"/>
</dbReference>
<keyword evidence="4" id="KW-0288">FMN</keyword>
<evidence type="ECO:0000256" key="4">
    <source>
        <dbReference type="ARBA" id="ARBA00022643"/>
    </source>
</evidence>
<dbReference type="PROSITE" id="PS00198">
    <property type="entry name" value="4FE4S_FER_1"/>
    <property type="match status" value="1"/>
</dbReference>
<comment type="caution">
    <text evidence="7">The sequence shown here is derived from an EMBL/GenBank/DDBJ whole genome shotgun (WGS) entry which is preliminary data.</text>
</comment>
<dbReference type="GO" id="GO:0016491">
    <property type="term" value="F:oxidoreductase activity"/>
    <property type="evidence" value="ECO:0007669"/>
    <property type="project" value="UniProtKB-KW"/>
</dbReference>
<organism evidence="7 8">
    <name type="scientific">Methanospirillum lacunae</name>
    <dbReference type="NCBI Taxonomy" id="668570"/>
    <lineage>
        <taxon>Archaea</taxon>
        <taxon>Methanobacteriati</taxon>
        <taxon>Methanobacteriota</taxon>
        <taxon>Stenosarchaea group</taxon>
        <taxon>Methanomicrobia</taxon>
        <taxon>Methanomicrobiales</taxon>
        <taxon>Methanospirillaceae</taxon>
        <taxon>Methanospirillum</taxon>
    </lineage>
</organism>
<dbReference type="InterPro" id="IPR017900">
    <property type="entry name" value="4Fe4S_Fe_S_CS"/>
</dbReference>